<dbReference type="GO" id="GO:0032420">
    <property type="term" value="C:stereocilium"/>
    <property type="evidence" value="ECO:0007669"/>
    <property type="project" value="UniProtKB-SubCell"/>
</dbReference>
<dbReference type="InterPro" id="IPR022164">
    <property type="entry name" value="Kinesin-like"/>
</dbReference>
<keyword evidence="10" id="KW-1267">Proteomics identification</keyword>
<reference evidence="8 9" key="1">
    <citation type="submission" date="2018-03" db="EMBL/GenBank/DDBJ databases">
        <title>Draft genome sequence of Rohu Carp (Labeo rohita).</title>
        <authorList>
            <person name="Das P."/>
            <person name="Kushwaha B."/>
            <person name="Joshi C.G."/>
            <person name="Kumar D."/>
            <person name="Nagpure N.S."/>
            <person name="Sahoo L."/>
            <person name="Das S.P."/>
            <person name="Bit A."/>
            <person name="Patnaik S."/>
            <person name="Meher P.K."/>
            <person name="Jayasankar P."/>
            <person name="Koringa P.G."/>
            <person name="Patel N.V."/>
            <person name="Hinsu A.T."/>
            <person name="Kumar R."/>
            <person name="Pandey M."/>
            <person name="Agarwal S."/>
            <person name="Srivastava S."/>
            <person name="Singh M."/>
            <person name="Iquebal M.A."/>
            <person name="Jaiswal S."/>
            <person name="Angadi U.B."/>
            <person name="Kumar N."/>
            <person name="Raza M."/>
            <person name="Shah T.M."/>
            <person name="Rai A."/>
            <person name="Jena J.K."/>
        </authorList>
    </citation>
    <scope>NUCLEOTIDE SEQUENCE [LARGE SCALE GENOMIC DNA]</scope>
    <source>
        <strain evidence="8">DASCIFA01</strain>
        <tissue evidence="8">Testis</tissue>
    </source>
</reference>
<gene>
    <name evidence="8" type="ORF">ROHU_033981</name>
</gene>
<dbReference type="Proteomes" id="UP000290572">
    <property type="component" value="Unassembled WGS sequence"/>
</dbReference>
<keyword evidence="3" id="KW-1009">Hearing</keyword>
<dbReference type="PANTHER" id="PTHR24153:SF0">
    <property type="entry name" value="ESPIN-LIKE PROTEIN"/>
    <property type="match status" value="1"/>
</dbReference>
<dbReference type="SMART" id="SM00233">
    <property type="entry name" value="PH"/>
    <property type="match status" value="1"/>
</dbReference>
<dbReference type="Gene3D" id="3.40.640.10">
    <property type="entry name" value="Type I PLP-dependent aspartate aminotransferase-like (Major domain)"/>
    <property type="match status" value="1"/>
</dbReference>
<evidence type="ECO:0000313" key="9">
    <source>
        <dbReference type="Proteomes" id="UP000290572"/>
    </source>
</evidence>
<dbReference type="Pfam" id="PF00169">
    <property type="entry name" value="PH"/>
    <property type="match status" value="1"/>
</dbReference>
<feature type="repeat" description="ANK" evidence="5">
    <location>
        <begin position="1103"/>
        <end position="1135"/>
    </location>
</feature>
<comment type="caution">
    <text evidence="8">The sequence shown here is derived from an EMBL/GenBank/DDBJ whole genome shotgun (WGS) entry which is preliminary data.</text>
</comment>
<dbReference type="Pfam" id="PF12473">
    <property type="entry name" value="DUF3694"/>
    <property type="match status" value="1"/>
</dbReference>
<dbReference type="GO" id="GO:0005737">
    <property type="term" value="C:cytoplasm"/>
    <property type="evidence" value="ECO:0007669"/>
    <property type="project" value="TreeGrafter"/>
</dbReference>
<dbReference type="FunFam" id="2.30.29.30:FF:000023">
    <property type="entry name" value="Kinesin family member 1B"/>
    <property type="match status" value="1"/>
</dbReference>
<sequence length="1836" mass="205032">MTALTRPTAGPCHCKYDLMVFFEICELEANGDYIPAVVDHRVGMPCHGTFMLHQGIQRRVTVTMVHESGDDIKWKEVRELVVGRIRNTPEADETIIDPNILSLNILSAGYIRPAQDDRQFLDSDMPRIFYRFEAAWDSSMHNSLLLNRVTPYGEKIYMTLSAYLEMENCTQPTVITKDLCMVFYSRDAKLPASRSIRNLFSSGTLRPSEGNRVTGVYELSLCHLADAGSPGMQRRRRRVLDTSVAYVRGEENLAGWRPRSDSLILDHQWELEKLSLLQEVEKTRHYLLLREKLESTLLLGQESLLSCGSEDLTESSSPSTHLGLGHNPCPGPETPSERQKELAAKLSEMSVTLLKDSASVCAENTLTPSSTCPSLVEGRYGHNTELRPPTPRSRAVSPIPESETEGKKSPQESKSRTRTFVPDIQEIRVSPIVSKKGYLHFLEPHSNGWVKRYVVVRRPYVYIYNTERDTVERAILNLSSAQVEYSEDQQEMLKTPYTFAVCTEHRGVLLQASNDKEMHDWLYAFNPLLAGSIRIYMDYNATTPVDPEVVKVITDALTDAWGNPSSNYVPGLKARDIIYHSRDTIARMVGGKAADIIFTSGGTEANNLVFHTAVEHFNKSKTSAEGSTNKQLNGKGSLPHIIVSNVEHDSIKLTAEHLLKEGKADVTFVPVSKVTARVEVEDVLSAIRPTTCLVSIMMANNETGIIMPIKDICQRVREVNKQRSASAPRILLHTDAAQAIGKIRVDARELGVDYITIVGHKFYGPRIGALFANDPGTTTPVYPLFFGGGQERNFRPGTENTAMIAGLGKVELPETASGSSQRRLGYVQRGRVDMVLQKAIAAAREGDLRSLRELAETGCLTGDIVDAQGAGLVHHAARCGQLDCLCFLVTEAGLAADTRALNGATPVHDAAATGHTRELKWLVQVARCNAQDQDSGGATPLHLAARFGRVEAVHWLLSHGIGAEVETNCGALPAHYAAAKGDLTCLKLLIGQAPGCVNRQTNMGATPLYLACQEGHLHVVEYLVKDCGADVHIRAQDGMTTLHAAAHMGHHALVVWLVSFTDVSLSSQDNEGATALHFAASGGHRSILERLLQMGSKVKRDYWGGTPLHDAAENGEIECCRILLGHQINPKERDVDGFTASDLAEYNGHFECARYLRSVERNLCPAAQPLEENCPIEEELREKPAVSRQPSSDYYRQITNTHKDMDSLKHPETEDSPQARYPPSTLSPSPPPSTTTPSPPSSTSHGNAFQNVHMATTVVKNLSSSTPPIKPVPEKGKLFMGEMKLGDNKMVVLPTEEANLSDIDYLVPMHDEKGRPIAEWKRQVMVRQLQASLFDQETQRIKESSSRYTKMDSWRYSQAHNAILGPFGELLTEDDLIYLEKQIESVSMQKNCEGYEMEIARLAEELRNILPAPIVNITVNTQYKNSTQTPLPVWCNRISGIVKSMSLLMTNLTDQPYCKMPNTELVNVFSQPSERQALNRGRRAKIENEIQQFGVSVRNLKSNFENQSDSSEKDTGVTESLDEQEQEPVKNGSDEVSEKQELTAEVDQIDDSSIDYVISDAMESTTLRKERIVVLFLGHWKKSAYTVTVRNAQRKQSVDSLDISKKPKCERKASLDISPKDTMENGKLGHFFKQRSAINKMIGNWRSMISFVPSRQIRRLNRQQAIYSPEQFLPRVDGSPVDYDTLTLDLFMLGYFHILELDLPADERKMRHLLCFEVFDHVGRFTWETVRDFHKAVIQDIEAGNREWKDGLEDIKVKFFGDGSGQPELEHSEQTTMVETRPVPKVIVQTPTPDESDVLRSNADISSLTNEEICKYIDRSFAFWKEKEAEIFDFEE</sequence>
<feature type="compositionally biased region" description="Basic and acidic residues" evidence="6">
    <location>
        <begin position="1202"/>
        <end position="1213"/>
    </location>
</feature>
<dbReference type="Gene3D" id="2.30.29.30">
    <property type="entry name" value="Pleckstrin-homology domain (PH domain)/Phosphotyrosine-binding domain (PTB)"/>
    <property type="match status" value="1"/>
</dbReference>
<dbReference type="Pfam" id="PF00266">
    <property type="entry name" value="Aminotran_5"/>
    <property type="match status" value="1"/>
</dbReference>
<dbReference type="InterPro" id="IPR011993">
    <property type="entry name" value="PH-like_dom_sf"/>
</dbReference>
<dbReference type="STRING" id="84645.A0A498LFU9"/>
<evidence type="ECO:0007829" key="10">
    <source>
        <dbReference type="PeptideAtlas" id="A0A498LFU9"/>
    </source>
</evidence>
<accession>A0A498LFU9</accession>
<dbReference type="PANTHER" id="PTHR24153">
    <property type="entry name" value="ESPIN"/>
    <property type="match status" value="1"/>
</dbReference>
<evidence type="ECO:0000256" key="3">
    <source>
        <dbReference type="ARBA" id="ARBA00022740"/>
    </source>
</evidence>
<feature type="repeat" description="ANK" evidence="5">
    <location>
        <begin position="1003"/>
        <end position="1036"/>
    </location>
</feature>
<dbReference type="Pfam" id="PF12796">
    <property type="entry name" value="Ank_2"/>
    <property type="match status" value="3"/>
</dbReference>
<dbReference type="Pfam" id="PF13637">
    <property type="entry name" value="Ank_4"/>
    <property type="match status" value="1"/>
</dbReference>
<dbReference type="InterPro" id="IPR015421">
    <property type="entry name" value="PyrdxlP-dep_Trfase_major"/>
</dbReference>
<keyword evidence="2" id="KW-0677">Repeat</keyword>
<feature type="region of interest" description="Disordered" evidence="6">
    <location>
        <begin position="1503"/>
        <end position="1544"/>
    </location>
</feature>
<dbReference type="PROSITE" id="PS50003">
    <property type="entry name" value="PH_DOMAIN"/>
    <property type="match status" value="1"/>
</dbReference>
<dbReference type="CDD" id="cd01233">
    <property type="entry name" value="PH_KIFIA_KIFIB"/>
    <property type="match status" value="1"/>
</dbReference>
<evidence type="ECO:0000259" key="7">
    <source>
        <dbReference type="PROSITE" id="PS50003"/>
    </source>
</evidence>
<evidence type="ECO:0000256" key="5">
    <source>
        <dbReference type="PROSITE-ProRule" id="PRU00023"/>
    </source>
</evidence>
<dbReference type="InterPro" id="IPR000192">
    <property type="entry name" value="Aminotrans_V_dom"/>
</dbReference>
<feature type="repeat" description="ANK" evidence="5">
    <location>
        <begin position="1071"/>
        <end position="1098"/>
    </location>
</feature>
<dbReference type="InterPro" id="IPR002110">
    <property type="entry name" value="Ankyrin_rpt"/>
</dbReference>
<feature type="region of interest" description="Disordered" evidence="6">
    <location>
        <begin position="1202"/>
        <end position="1248"/>
    </location>
</feature>
<dbReference type="InterPro" id="IPR001849">
    <property type="entry name" value="PH_domain"/>
</dbReference>
<name>A0A498LFU9_LABRO</name>
<dbReference type="InterPro" id="IPR036770">
    <property type="entry name" value="Ankyrin_rpt-contain_sf"/>
</dbReference>
<dbReference type="Gene3D" id="3.90.1150.10">
    <property type="entry name" value="Aspartate Aminotransferase, domain 1"/>
    <property type="match status" value="1"/>
</dbReference>
<feature type="region of interest" description="Disordered" evidence="6">
    <location>
        <begin position="309"/>
        <end position="340"/>
    </location>
</feature>
<dbReference type="GO" id="GO:0007605">
    <property type="term" value="P:sensory perception of sound"/>
    <property type="evidence" value="ECO:0007669"/>
    <property type="project" value="UniProtKB-KW"/>
</dbReference>
<comment type="subcellular location">
    <subcellularLocation>
        <location evidence="1">Cell projection</location>
        <location evidence="1">Stereocilium</location>
    </subcellularLocation>
</comment>
<protein>
    <submittedName>
        <fullName evidence="8">Espin</fullName>
    </submittedName>
</protein>
<dbReference type="InterPro" id="IPR015424">
    <property type="entry name" value="PyrdxlP-dep_Trfase"/>
</dbReference>
<dbReference type="InterPro" id="IPR049780">
    <property type="entry name" value="PH_KIFIA_KIFIB"/>
</dbReference>
<dbReference type="InterPro" id="IPR015422">
    <property type="entry name" value="PyrdxlP-dep_Trfase_small"/>
</dbReference>
<feature type="repeat" description="ANK" evidence="5">
    <location>
        <begin position="936"/>
        <end position="968"/>
    </location>
</feature>
<feature type="compositionally biased region" description="Basic and acidic residues" evidence="6">
    <location>
        <begin position="404"/>
        <end position="415"/>
    </location>
</feature>
<evidence type="ECO:0000256" key="4">
    <source>
        <dbReference type="ARBA" id="ARBA00023043"/>
    </source>
</evidence>
<dbReference type="PROSITE" id="PS50088">
    <property type="entry name" value="ANK_REPEAT"/>
    <property type="match status" value="4"/>
</dbReference>
<evidence type="ECO:0000256" key="2">
    <source>
        <dbReference type="ARBA" id="ARBA00022737"/>
    </source>
</evidence>
<feature type="compositionally biased region" description="Pro residues" evidence="6">
    <location>
        <begin position="1228"/>
        <end position="1240"/>
    </location>
</feature>
<evidence type="ECO:0000256" key="1">
    <source>
        <dbReference type="ARBA" id="ARBA00004645"/>
    </source>
</evidence>
<feature type="domain" description="PH" evidence="7">
    <location>
        <begin position="432"/>
        <end position="530"/>
    </location>
</feature>
<dbReference type="PROSITE" id="PS50297">
    <property type="entry name" value="ANK_REP_REGION"/>
    <property type="match status" value="4"/>
</dbReference>
<dbReference type="EMBL" id="QBIY01013432">
    <property type="protein sequence ID" value="RXN04627.1"/>
    <property type="molecule type" value="Genomic_DNA"/>
</dbReference>
<feature type="region of interest" description="Disordered" evidence="6">
    <location>
        <begin position="372"/>
        <end position="418"/>
    </location>
</feature>
<dbReference type="GO" id="GO:0051017">
    <property type="term" value="P:actin filament bundle assembly"/>
    <property type="evidence" value="ECO:0007669"/>
    <property type="project" value="TreeGrafter"/>
</dbReference>
<organism evidence="8 9">
    <name type="scientific">Labeo rohita</name>
    <name type="common">Indian major carp</name>
    <name type="synonym">Cyprinus rohita</name>
    <dbReference type="NCBI Taxonomy" id="84645"/>
    <lineage>
        <taxon>Eukaryota</taxon>
        <taxon>Metazoa</taxon>
        <taxon>Chordata</taxon>
        <taxon>Craniata</taxon>
        <taxon>Vertebrata</taxon>
        <taxon>Euteleostomi</taxon>
        <taxon>Actinopterygii</taxon>
        <taxon>Neopterygii</taxon>
        <taxon>Teleostei</taxon>
        <taxon>Ostariophysi</taxon>
        <taxon>Cypriniformes</taxon>
        <taxon>Cyprinidae</taxon>
        <taxon>Labeoninae</taxon>
        <taxon>Labeonini</taxon>
        <taxon>Labeo</taxon>
    </lineage>
</organism>
<dbReference type="SUPFAM" id="SSF50729">
    <property type="entry name" value="PH domain-like"/>
    <property type="match status" value="1"/>
</dbReference>
<dbReference type="Gene3D" id="1.25.40.20">
    <property type="entry name" value="Ankyrin repeat-containing domain"/>
    <property type="match status" value="3"/>
</dbReference>
<keyword evidence="9" id="KW-1185">Reference proteome</keyword>
<proteinExistence type="evidence at protein level"/>
<evidence type="ECO:0000256" key="6">
    <source>
        <dbReference type="SAM" id="MobiDB-lite"/>
    </source>
</evidence>
<feature type="compositionally biased region" description="Basic and acidic residues" evidence="6">
    <location>
        <begin position="1532"/>
        <end position="1542"/>
    </location>
</feature>
<dbReference type="GO" id="GO:0051015">
    <property type="term" value="F:actin filament binding"/>
    <property type="evidence" value="ECO:0007669"/>
    <property type="project" value="TreeGrafter"/>
</dbReference>
<dbReference type="SUPFAM" id="SSF48403">
    <property type="entry name" value="Ankyrin repeat"/>
    <property type="match status" value="1"/>
</dbReference>
<dbReference type="SMART" id="SM00248">
    <property type="entry name" value="ANK"/>
    <property type="match status" value="9"/>
</dbReference>
<dbReference type="InterPro" id="IPR052420">
    <property type="entry name" value="Espin/Espin-like"/>
</dbReference>
<dbReference type="SUPFAM" id="SSF53383">
    <property type="entry name" value="PLP-dependent transferases"/>
    <property type="match status" value="1"/>
</dbReference>
<evidence type="ECO:0000313" key="8">
    <source>
        <dbReference type="EMBL" id="RXN04627.1"/>
    </source>
</evidence>
<dbReference type="FunFam" id="3.40.640.10:FF:000083">
    <property type="entry name" value="Selenocysteine lyase"/>
    <property type="match status" value="1"/>
</dbReference>
<keyword evidence="4 5" id="KW-0040">ANK repeat</keyword>